<feature type="binding site" evidence="5">
    <location>
        <position position="283"/>
    </location>
    <ligand>
        <name>Mg(2+)</name>
        <dbReference type="ChEBI" id="CHEBI:18420"/>
        <label>1</label>
    </ligand>
</feature>
<sequence>MKTERILGALYGQALGDAMGMPSELWPRSRVKAHFGWIDRFLPGPKENNAACYFNRAEFTDDTSMALCLADALLEREGKIDPDLIGRNILDWALRFDAFNKNVLGPTSKIALNAIRDGKPVAELENNGVTNGAAMRVSPLGCLLPARDVDSFIDDVALASSPTHKSDLAVAGAVVIAWAISRAIDGESWSAIVDSLPSIARHAQQKRITTFSASLAARLEIALKIVRNADGTESASEQLYQVVGAGTSTIESVPCAIALVELAQTDPNRCAVLCANLGGDTDTIGAMATAICGALHGVNAIDPALKAELDAVNQLDFNRYATALAKISSTTGGGMSGARLHTLLPELTSRQPVMVVGAAVIDVIADAYALPWRGCDIELKQQSVNVGGCALNIAVALKRLGIEAGNALPLGQGVWAEIIRNRMAKEGLISLIDNAEGDNGWCLALVEPDGERTFMSFSGVENQWNRQWLARLTVAPGSLLYFSGYQLASPCGELLVEWLEKLQDVTPFIDFGPRIGDIPDALLARIMACRPLVSLNRQEAEIAAERFALSAEITTLGKQWQEKFAAPLIIRLDKEGAWYFSNDASGCIPAFPTQVVDTIGAGDSHAGGVLAGLASGLPLADAVLLGQCSGVVGCRASRR</sequence>
<comment type="similarity">
    <text evidence="1">Belongs to the ADP-ribosylglycohydrolase family.</text>
</comment>
<protein>
    <submittedName>
        <fullName evidence="7">Putative ADP-ribosylglycohydrolase</fullName>
        <ecNumber evidence="7">2.7.1.15</ecNumber>
    </submittedName>
</protein>
<comment type="cofactor">
    <cofactor evidence="5">
        <name>Mg(2+)</name>
        <dbReference type="ChEBI" id="CHEBI:18420"/>
    </cofactor>
    <text evidence="5">Binds 2 magnesium ions per subunit.</text>
</comment>
<evidence type="ECO:0000256" key="5">
    <source>
        <dbReference type="PIRSR" id="PIRSR605502-1"/>
    </source>
</evidence>
<organism evidence="7 8">
    <name type="scientific">Escherichia coli</name>
    <dbReference type="NCBI Taxonomy" id="562"/>
    <lineage>
        <taxon>Bacteria</taxon>
        <taxon>Pseudomonadati</taxon>
        <taxon>Pseudomonadota</taxon>
        <taxon>Gammaproteobacteria</taxon>
        <taxon>Enterobacterales</taxon>
        <taxon>Enterobacteriaceae</taxon>
        <taxon>Escherichia</taxon>
    </lineage>
</organism>
<name>A0A377BRX5_ECOLX</name>
<evidence type="ECO:0000256" key="4">
    <source>
        <dbReference type="ARBA" id="ARBA00022801"/>
    </source>
</evidence>
<feature type="binding site" evidence="5">
    <location>
        <position position="60"/>
    </location>
    <ligand>
        <name>Mg(2+)</name>
        <dbReference type="ChEBI" id="CHEBI:18420"/>
        <label>1</label>
    </ligand>
</feature>
<feature type="binding site" evidence="5">
    <location>
        <position position="282"/>
    </location>
    <ligand>
        <name>Mg(2+)</name>
        <dbReference type="ChEBI" id="CHEBI:18420"/>
        <label>1</label>
    </ligand>
</feature>
<feature type="binding site" evidence="5">
    <location>
        <position position="61"/>
    </location>
    <ligand>
        <name>Mg(2+)</name>
        <dbReference type="ChEBI" id="CHEBI:18420"/>
        <label>1</label>
    </ligand>
</feature>
<dbReference type="InterPro" id="IPR002173">
    <property type="entry name" value="Carboh/pur_kinase_PfkB_CS"/>
</dbReference>
<dbReference type="Gene3D" id="3.40.1190.20">
    <property type="match status" value="1"/>
</dbReference>
<dbReference type="AlphaFoldDB" id="A0A377BRX5"/>
<keyword evidence="3" id="KW-0418">Kinase</keyword>
<dbReference type="Gene3D" id="1.10.4080.10">
    <property type="entry name" value="ADP-ribosylation/Crystallin J1"/>
    <property type="match status" value="1"/>
</dbReference>
<evidence type="ECO:0000313" key="7">
    <source>
        <dbReference type="EMBL" id="STL74013.1"/>
    </source>
</evidence>
<dbReference type="CDD" id="cd01944">
    <property type="entry name" value="YegV_kinase_like"/>
    <property type="match status" value="1"/>
</dbReference>
<feature type="binding site" evidence="5">
    <location>
        <position position="280"/>
    </location>
    <ligand>
        <name>Mg(2+)</name>
        <dbReference type="ChEBI" id="CHEBI:18420"/>
        <label>1</label>
    </ligand>
</feature>
<dbReference type="InterPro" id="IPR029056">
    <property type="entry name" value="Ribokinase-like"/>
</dbReference>
<dbReference type="GO" id="GO:0046872">
    <property type="term" value="F:metal ion binding"/>
    <property type="evidence" value="ECO:0007669"/>
    <property type="project" value="UniProtKB-KW"/>
</dbReference>
<dbReference type="Proteomes" id="UP000254255">
    <property type="component" value="Unassembled WGS sequence"/>
</dbReference>
<dbReference type="SUPFAM" id="SSF53613">
    <property type="entry name" value="Ribokinase-like"/>
    <property type="match status" value="1"/>
</dbReference>
<dbReference type="PROSITE" id="PS00583">
    <property type="entry name" value="PFKB_KINASES_1"/>
    <property type="match status" value="1"/>
</dbReference>
<dbReference type="InterPro" id="IPR036705">
    <property type="entry name" value="Ribosyl_crysJ1_sf"/>
</dbReference>
<dbReference type="GO" id="GO:0016787">
    <property type="term" value="F:hydrolase activity"/>
    <property type="evidence" value="ECO:0007669"/>
    <property type="project" value="UniProtKB-KW"/>
</dbReference>
<dbReference type="Pfam" id="PF03747">
    <property type="entry name" value="ADP_ribosyl_GH"/>
    <property type="match status" value="1"/>
</dbReference>
<dbReference type="SUPFAM" id="SSF101478">
    <property type="entry name" value="ADP-ribosylglycohydrolase"/>
    <property type="match status" value="1"/>
</dbReference>
<dbReference type="InterPro" id="IPR011611">
    <property type="entry name" value="PfkB_dom"/>
</dbReference>
<dbReference type="EMBL" id="UGET01000004">
    <property type="protein sequence ID" value="STL74013.1"/>
    <property type="molecule type" value="Genomic_DNA"/>
</dbReference>
<evidence type="ECO:0000256" key="1">
    <source>
        <dbReference type="ARBA" id="ARBA00010702"/>
    </source>
</evidence>
<dbReference type="InterPro" id="IPR005502">
    <property type="entry name" value="Ribosyl_crysJ1"/>
</dbReference>
<feature type="domain" description="Carbohydrate kinase PfkB" evidence="6">
    <location>
        <begin position="353"/>
        <end position="630"/>
    </location>
</feature>
<evidence type="ECO:0000256" key="2">
    <source>
        <dbReference type="ARBA" id="ARBA00022679"/>
    </source>
</evidence>
<dbReference type="InterPro" id="IPR050792">
    <property type="entry name" value="ADP-ribosylglycohydrolase"/>
</dbReference>
<proteinExistence type="inferred from homology"/>
<dbReference type="GO" id="GO:0004747">
    <property type="term" value="F:ribokinase activity"/>
    <property type="evidence" value="ECO:0007669"/>
    <property type="project" value="UniProtKB-EC"/>
</dbReference>
<keyword evidence="4 7" id="KW-0378">Hydrolase</keyword>
<dbReference type="Pfam" id="PF00294">
    <property type="entry name" value="PfkB"/>
    <property type="match status" value="1"/>
</dbReference>
<feature type="binding site" evidence="5">
    <location>
        <position position="62"/>
    </location>
    <ligand>
        <name>Mg(2+)</name>
        <dbReference type="ChEBI" id="CHEBI:18420"/>
        <label>1</label>
    </ligand>
</feature>
<evidence type="ECO:0000313" key="8">
    <source>
        <dbReference type="Proteomes" id="UP000254255"/>
    </source>
</evidence>
<accession>A0A377BRX5</accession>
<dbReference type="PROSITE" id="PS00584">
    <property type="entry name" value="PFKB_KINASES_2"/>
    <property type="match status" value="1"/>
</dbReference>
<evidence type="ECO:0000259" key="6">
    <source>
        <dbReference type="Pfam" id="PF00294"/>
    </source>
</evidence>
<gene>
    <name evidence="7" type="primary">rbsK_1</name>
    <name evidence="7" type="ORF">NCTC13148_01737</name>
</gene>
<dbReference type="PANTHER" id="PTHR16222:SF24">
    <property type="entry name" value="ADP-RIBOSYLHYDROLASE ARH3"/>
    <property type="match status" value="1"/>
</dbReference>
<dbReference type="PANTHER" id="PTHR16222">
    <property type="entry name" value="ADP-RIBOSYLGLYCOHYDROLASE"/>
    <property type="match status" value="1"/>
</dbReference>
<keyword evidence="5" id="KW-0460">Magnesium</keyword>
<reference evidence="7 8" key="1">
    <citation type="submission" date="2018-06" db="EMBL/GenBank/DDBJ databases">
        <authorList>
            <consortium name="Pathogen Informatics"/>
            <person name="Doyle S."/>
        </authorList>
    </citation>
    <scope>NUCLEOTIDE SEQUENCE [LARGE SCALE GENOMIC DNA]</scope>
    <source>
        <strain evidence="7 8">NCTC13148</strain>
    </source>
</reference>
<keyword evidence="5" id="KW-0479">Metal-binding</keyword>
<evidence type="ECO:0000256" key="3">
    <source>
        <dbReference type="ARBA" id="ARBA00022777"/>
    </source>
</evidence>
<keyword evidence="2 7" id="KW-0808">Transferase</keyword>
<dbReference type="EC" id="2.7.1.15" evidence="7"/>